<proteinExistence type="predicted"/>
<comment type="caution">
    <text evidence="1">The sequence shown here is derived from an EMBL/GenBank/DDBJ whole genome shotgun (WGS) entry which is preliminary data.</text>
</comment>
<accession>A0ABR6C8M5</accession>
<evidence type="ECO:0000313" key="2">
    <source>
        <dbReference type="Proteomes" id="UP000587524"/>
    </source>
</evidence>
<gene>
    <name evidence="1" type="ORF">HNQ97_003373</name>
</gene>
<keyword evidence="2" id="KW-1185">Reference proteome</keyword>
<dbReference type="InterPro" id="IPR029032">
    <property type="entry name" value="AhpD-like"/>
</dbReference>
<organism evidence="1 2">
    <name type="scientific">Aminobacter ciceronei</name>
    <dbReference type="NCBI Taxonomy" id="150723"/>
    <lineage>
        <taxon>Bacteria</taxon>
        <taxon>Pseudomonadati</taxon>
        <taxon>Pseudomonadota</taxon>
        <taxon>Alphaproteobacteria</taxon>
        <taxon>Hyphomicrobiales</taxon>
        <taxon>Phyllobacteriaceae</taxon>
        <taxon>Aminobacter</taxon>
    </lineage>
</organism>
<protein>
    <recommendedName>
        <fullName evidence="3">Transposase</fullName>
    </recommendedName>
</protein>
<name>A0ABR6C8M5_9HYPH</name>
<dbReference type="RefSeq" id="WP_182574630.1">
    <property type="nucleotide sequence ID" value="NZ_JACJHY010000015.1"/>
</dbReference>
<dbReference type="Gene3D" id="1.20.1290.10">
    <property type="entry name" value="AhpD-like"/>
    <property type="match status" value="1"/>
</dbReference>
<sequence length="66" mass="7285">MQIGVDANRVPIHPWTRLKQHWTEAQIVDATFVITTYISASKFGDALGVGLESLFDGTAPILHVNH</sequence>
<dbReference type="EMBL" id="JACJHZ010000015">
    <property type="protein sequence ID" value="MBA9021367.1"/>
    <property type="molecule type" value="Genomic_DNA"/>
</dbReference>
<dbReference type="Proteomes" id="UP000587524">
    <property type="component" value="Unassembled WGS sequence"/>
</dbReference>
<dbReference type="SUPFAM" id="SSF69118">
    <property type="entry name" value="AhpD-like"/>
    <property type="match status" value="1"/>
</dbReference>
<evidence type="ECO:0000313" key="1">
    <source>
        <dbReference type="EMBL" id="MBA9021367.1"/>
    </source>
</evidence>
<evidence type="ECO:0008006" key="3">
    <source>
        <dbReference type="Google" id="ProtNLM"/>
    </source>
</evidence>
<reference evidence="1 2" key="1">
    <citation type="submission" date="2020-08" db="EMBL/GenBank/DDBJ databases">
        <title>Genomic Encyclopedia of Type Strains, Phase IV (KMG-IV): sequencing the most valuable type-strain genomes for metagenomic binning, comparative biology and taxonomic classification.</title>
        <authorList>
            <person name="Goeker M."/>
        </authorList>
    </citation>
    <scope>NUCLEOTIDE SEQUENCE [LARGE SCALE GENOMIC DNA]</scope>
    <source>
        <strain evidence="1 2">DSM 17455</strain>
    </source>
</reference>